<evidence type="ECO:0000259" key="1">
    <source>
        <dbReference type="Pfam" id="PF15977"/>
    </source>
</evidence>
<gene>
    <name evidence="2" type="ORF">BN1086_01265</name>
</gene>
<dbReference type="EMBL" id="LK931336">
    <property type="protein sequence ID" value="CDZ83157.1"/>
    <property type="molecule type" value="Genomic_DNA"/>
</dbReference>
<reference evidence="2" key="1">
    <citation type="submission" date="2014-06" db="EMBL/GenBank/DDBJ databases">
        <authorList>
            <person name="Urmite Genomes Urmite Genomes"/>
        </authorList>
    </citation>
    <scope>NUCLEOTIDE SEQUENCE</scope>
</reference>
<name>A0A078LD43_CITKO</name>
<dbReference type="SUPFAM" id="SSF51206">
    <property type="entry name" value="cAMP-binding domain-like"/>
    <property type="match status" value="1"/>
</dbReference>
<proteinExistence type="predicted"/>
<evidence type="ECO:0000313" key="2">
    <source>
        <dbReference type="EMBL" id="CDZ83157.1"/>
    </source>
</evidence>
<organism evidence="2">
    <name type="scientific">Citrobacter koseri</name>
    <name type="common">Citrobacter diversus</name>
    <dbReference type="NCBI Taxonomy" id="545"/>
    <lineage>
        <taxon>Bacteria</taxon>
        <taxon>Pseudomonadati</taxon>
        <taxon>Pseudomonadota</taxon>
        <taxon>Gammaproteobacteria</taxon>
        <taxon>Enterobacterales</taxon>
        <taxon>Enterobacteriaceae</taxon>
        <taxon>Citrobacter</taxon>
    </lineage>
</organism>
<sequence length="213" mass="24056">MPLDSSFNQLKQPSPYAIALLNALTSEQDFKRYPRGSRFVFVQGGEHQCLFFRTGVVSIENIENSLLLGIASAPVSLGFTSALSDKLLIRALEECEAATIPLDDVMETIERKHLWEIMAKHMIIVTNKLFIQNEMATAPTAYDLLCYQLQALSQEPESIRSQMAAYQYILERTRLSRSSVMKMLSALKKGGYIELEQGKLIAINHLPSRFFYA</sequence>
<dbReference type="Gene3D" id="2.60.120.10">
    <property type="entry name" value="Jelly Rolls"/>
    <property type="match status" value="1"/>
</dbReference>
<dbReference type="Pfam" id="PF15977">
    <property type="entry name" value="HTH_46"/>
    <property type="match status" value="1"/>
</dbReference>
<accession>A0A078LD43</accession>
<dbReference type="PATRIC" id="fig|545.12.peg.1264"/>
<dbReference type="InterPro" id="IPR014710">
    <property type="entry name" value="RmlC-like_jellyroll"/>
</dbReference>
<dbReference type="InterPro" id="IPR018490">
    <property type="entry name" value="cNMP-bd_dom_sf"/>
</dbReference>
<feature type="domain" description="IprA winged helix-turn-helix" evidence="1">
    <location>
        <begin position="141"/>
        <end position="208"/>
    </location>
</feature>
<dbReference type="AlphaFoldDB" id="A0A078LD43"/>
<protein>
    <submittedName>
        <fullName evidence="2">Putative DNA-binding transcriptional regulator</fullName>
    </submittedName>
</protein>
<keyword evidence="2" id="KW-0238">DNA-binding</keyword>
<dbReference type="InterPro" id="IPR041687">
    <property type="entry name" value="HTH_46"/>
</dbReference>
<dbReference type="GO" id="GO:0003677">
    <property type="term" value="F:DNA binding"/>
    <property type="evidence" value="ECO:0007669"/>
    <property type="project" value="UniProtKB-KW"/>
</dbReference>